<proteinExistence type="predicted"/>
<keyword evidence="2" id="KW-0614">Plasmid</keyword>
<organism evidence="2">
    <name type="scientific">Klebsiella pneumoniae</name>
    <dbReference type="NCBI Taxonomy" id="573"/>
    <lineage>
        <taxon>Bacteria</taxon>
        <taxon>Pseudomonadati</taxon>
        <taxon>Pseudomonadota</taxon>
        <taxon>Gammaproteobacteria</taxon>
        <taxon>Enterobacterales</taxon>
        <taxon>Enterobacteriaceae</taxon>
        <taxon>Klebsiella/Raoultella group</taxon>
        <taxon>Klebsiella</taxon>
        <taxon>Klebsiella pneumoniae complex</taxon>
    </lineage>
</organism>
<feature type="transmembrane region" description="Helical" evidence="1">
    <location>
        <begin position="112"/>
        <end position="134"/>
    </location>
</feature>
<keyword evidence="1" id="KW-0812">Transmembrane</keyword>
<dbReference type="EMBL" id="JN233705">
    <property type="protein sequence ID" value="AEV55265.1"/>
    <property type="molecule type" value="Genomic_DNA"/>
</dbReference>
<name>G9G2I5_KLEPN</name>
<evidence type="ECO:0000256" key="1">
    <source>
        <dbReference type="SAM" id="Phobius"/>
    </source>
</evidence>
<feature type="transmembrane region" description="Helical" evidence="1">
    <location>
        <begin position="37"/>
        <end position="60"/>
    </location>
</feature>
<accession>G9G2I5</accession>
<keyword evidence="1" id="KW-1133">Transmembrane helix</keyword>
<protein>
    <submittedName>
        <fullName evidence="2">TraS</fullName>
    </submittedName>
</protein>
<sequence>MVKVKMMITNKLLIEEVEELKNLLSQGKTEIPSFWKCLWPGVVLVAWNMLCAVISVDAVYLTGKYIFHVLVFPVGVSIIMLLGIASSRSLFLSVPKNFREKSNIYRFFSKKVLIYAVVYMAVIMLLAICNRVVYDTPFSFAFMVILTSVFFGFVMNLDFGRYQLSLLTSAINSFRAEKLGG</sequence>
<feature type="transmembrane region" description="Helical" evidence="1">
    <location>
        <begin position="66"/>
        <end position="91"/>
    </location>
</feature>
<keyword evidence="1" id="KW-0472">Membrane</keyword>
<reference evidence="2" key="1">
    <citation type="journal article" date="2012" name="Antimicrob. Agents Chemother.">
        <title>Klebsiella pneumoniae ST258 Producing KPC-3 Identified in Italy Carries Novel Plasmids and OmpK36/OmpK35 Porin Variants.</title>
        <authorList>
            <person name="Garcia-Fernandez A."/>
            <person name="Villa L."/>
            <person name="Carta C."/>
            <person name="Venditti C."/>
            <person name="Giordano A."/>
            <person name="Venditti M."/>
            <person name="Mancini C."/>
            <person name="Carattoli A."/>
        </authorList>
    </citation>
    <scope>NUCLEOTIDE SEQUENCE</scope>
    <source>
        <strain evidence="2">ST258</strain>
        <plasmid evidence="2">pKpQIL-IT</plasmid>
    </source>
</reference>
<feature type="transmembrane region" description="Helical" evidence="1">
    <location>
        <begin position="140"/>
        <end position="159"/>
    </location>
</feature>
<evidence type="ECO:0000313" key="2">
    <source>
        <dbReference type="EMBL" id="AEV55265.1"/>
    </source>
</evidence>
<dbReference type="AlphaFoldDB" id="G9G2I5"/>
<geneLocation type="plasmid" evidence="2">
    <name>pKpQIL-IT</name>
</geneLocation>